<reference evidence="2 3" key="1">
    <citation type="submission" date="2024-10" db="EMBL/GenBank/DDBJ databases">
        <title>Updated reference genomes for cyclostephanoid diatoms.</title>
        <authorList>
            <person name="Roberts W.R."/>
            <person name="Alverson A.J."/>
        </authorList>
    </citation>
    <scope>NUCLEOTIDE SEQUENCE [LARGE SCALE GENOMIC DNA]</scope>
    <source>
        <strain evidence="2 3">AJA010-31</strain>
    </source>
</reference>
<sequence>MSPPSLFTVPSPHLQPSSNKLDKLLAEVNNIDTNVRTAQETIEAAAGEALDLNRRNIFGFDPTLLSQILLKSWRKSSKRIKSIMPKRWKSSIGKDPNWMPSKGRRNFSMRLDCQDQC</sequence>
<gene>
    <name evidence="2" type="ORF">ACHAWO_007173</name>
</gene>
<proteinExistence type="predicted"/>
<protein>
    <submittedName>
        <fullName evidence="2">Uncharacterized protein</fullName>
    </submittedName>
</protein>
<feature type="coiled-coil region" evidence="1">
    <location>
        <begin position="21"/>
        <end position="55"/>
    </location>
</feature>
<dbReference type="EMBL" id="JALLPJ020001299">
    <property type="protein sequence ID" value="KAL3770864.1"/>
    <property type="molecule type" value="Genomic_DNA"/>
</dbReference>
<dbReference type="Proteomes" id="UP001530400">
    <property type="component" value="Unassembled WGS sequence"/>
</dbReference>
<organism evidence="2 3">
    <name type="scientific">Cyclotella atomus</name>
    <dbReference type="NCBI Taxonomy" id="382360"/>
    <lineage>
        <taxon>Eukaryota</taxon>
        <taxon>Sar</taxon>
        <taxon>Stramenopiles</taxon>
        <taxon>Ochrophyta</taxon>
        <taxon>Bacillariophyta</taxon>
        <taxon>Coscinodiscophyceae</taxon>
        <taxon>Thalassiosirophycidae</taxon>
        <taxon>Stephanodiscales</taxon>
        <taxon>Stephanodiscaceae</taxon>
        <taxon>Cyclotella</taxon>
    </lineage>
</organism>
<keyword evidence="3" id="KW-1185">Reference proteome</keyword>
<comment type="caution">
    <text evidence="2">The sequence shown here is derived from an EMBL/GenBank/DDBJ whole genome shotgun (WGS) entry which is preliminary data.</text>
</comment>
<evidence type="ECO:0000313" key="2">
    <source>
        <dbReference type="EMBL" id="KAL3770864.1"/>
    </source>
</evidence>
<accession>A0ABD3N5F2</accession>
<evidence type="ECO:0000313" key="3">
    <source>
        <dbReference type="Proteomes" id="UP001530400"/>
    </source>
</evidence>
<dbReference type="AlphaFoldDB" id="A0ABD3N5F2"/>
<name>A0ABD3N5F2_9STRA</name>
<keyword evidence="1" id="KW-0175">Coiled coil</keyword>
<evidence type="ECO:0000256" key="1">
    <source>
        <dbReference type="SAM" id="Coils"/>
    </source>
</evidence>